<dbReference type="InterPro" id="IPR002891">
    <property type="entry name" value="APS"/>
</dbReference>
<evidence type="ECO:0000256" key="4">
    <source>
        <dbReference type="ARBA" id="ARBA00022741"/>
    </source>
</evidence>
<dbReference type="GO" id="GO:0004020">
    <property type="term" value="F:adenylylsulfate kinase activity"/>
    <property type="evidence" value="ECO:0007669"/>
    <property type="project" value="UniProtKB-EC"/>
</dbReference>
<dbReference type="InterPro" id="IPR050512">
    <property type="entry name" value="Sulf_AdTrans/APS_kinase"/>
</dbReference>
<evidence type="ECO:0000313" key="9">
    <source>
        <dbReference type="EMBL" id="MDL5160061.1"/>
    </source>
</evidence>
<gene>
    <name evidence="6 9" type="primary">cysC</name>
    <name evidence="9" type="ORF">QRT03_29115</name>
</gene>
<dbReference type="NCBIfam" id="TIGR00455">
    <property type="entry name" value="apsK"/>
    <property type="match status" value="1"/>
</dbReference>
<dbReference type="Gene3D" id="3.40.50.300">
    <property type="entry name" value="P-loop containing nucleotide triphosphate hydrolases"/>
    <property type="match status" value="1"/>
</dbReference>
<evidence type="ECO:0000259" key="8">
    <source>
        <dbReference type="Pfam" id="PF01583"/>
    </source>
</evidence>
<name>A0ABT7MHY9_9PSEU</name>
<dbReference type="EMBL" id="JASVWF010000009">
    <property type="protein sequence ID" value="MDL5160061.1"/>
    <property type="molecule type" value="Genomic_DNA"/>
</dbReference>
<keyword evidence="5 6" id="KW-0067">ATP-binding</keyword>
<keyword evidence="10" id="KW-1185">Reference proteome</keyword>
<evidence type="ECO:0000313" key="10">
    <source>
        <dbReference type="Proteomes" id="UP001231924"/>
    </source>
</evidence>
<keyword evidence="6 7" id="KW-0418">Kinase</keyword>
<dbReference type="HAMAP" id="MF_00065">
    <property type="entry name" value="Adenylyl_sulf_kinase"/>
    <property type="match status" value="1"/>
</dbReference>
<comment type="function">
    <text evidence="6 7">Catalyzes the synthesis of activated sulfate.</text>
</comment>
<dbReference type="InterPro" id="IPR059117">
    <property type="entry name" value="APS_kinase_dom"/>
</dbReference>
<organism evidence="9 10">
    <name type="scientific">Actinomycetospora termitidis</name>
    <dbReference type="NCBI Taxonomy" id="3053470"/>
    <lineage>
        <taxon>Bacteria</taxon>
        <taxon>Bacillati</taxon>
        <taxon>Actinomycetota</taxon>
        <taxon>Actinomycetes</taxon>
        <taxon>Pseudonocardiales</taxon>
        <taxon>Pseudonocardiaceae</taxon>
        <taxon>Actinomycetospora</taxon>
    </lineage>
</organism>
<dbReference type="RefSeq" id="WP_286056667.1">
    <property type="nucleotide sequence ID" value="NZ_JASVWF010000009.1"/>
</dbReference>
<dbReference type="PANTHER" id="PTHR42700">
    <property type="entry name" value="SULFATE ADENYLYLTRANSFERASE"/>
    <property type="match status" value="1"/>
</dbReference>
<comment type="caution">
    <text evidence="9">The sequence shown here is derived from an EMBL/GenBank/DDBJ whole genome shotgun (WGS) entry which is preliminary data.</text>
</comment>
<accession>A0ABT7MHY9</accession>
<comment type="caution">
    <text evidence="6">Lacks conserved residue(s) required for the propagation of feature annotation.</text>
</comment>
<dbReference type="EC" id="2.7.1.25" evidence="2 6"/>
<evidence type="ECO:0000256" key="5">
    <source>
        <dbReference type="ARBA" id="ARBA00022840"/>
    </source>
</evidence>
<dbReference type="SUPFAM" id="SSF52540">
    <property type="entry name" value="P-loop containing nucleoside triphosphate hydrolases"/>
    <property type="match status" value="1"/>
</dbReference>
<reference evidence="9 10" key="1">
    <citation type="submission" date="2023-06" db="EMBL/GenBank/DDBJ databases">
        <title>Actinomycetospora Odt1-22.</title>
        <authorList>
            <person name="Supong K."/>
        </authorList>
    </citation>
    <scope>NUCLEOTIDE SEQUENCE [LARGE SCALE GENOMIC DNA]</scope>
    <source>
        <strain evidence="9 10">Odt1-22</strain>
    </source>
</reference>
<comment type="pathway">
    <text evidence="6 7">Sulfur metabolism; hydrogen sulfide biosynthesis; sulfite from sulfate: step 2/3.</text>
</comment>
<evidence type="ECO:0000256" key="7">
    <source>
        <dbReference type="RuleBase" id="RU004347"/>
    </source>
</evidence>
<feature type="domain" description="APS kinase" evidence="8">
    <location>
        <begin position="15"/>
        <end position="165"/>
    </location>
</feature>
<keyword evidence="6" id="KW-0597">Phosphoprotein</keyword>
<proteinExistence type="inferred from homology"/>
<dbReference type="InterPro" id="IPR027417">
    <property type="entry name" value="P-loop_NTPase"/>
</dbReference>
<keyword evidence="3 6" id="KW-0808">Transferase</keyword>
<keyword evidence="4 6" id="KW-0547">Nucleotide-binding</keyword>
<dbReference type="NCBIfam" id="NF003013">
    <property type="entry name" value="PRK03846.1"/>
    <property type="match status" value="1"/>
</dbReference>
<evidence type="ECO:0000256" key="1">
    <source>
        <dbReference type="ARBA" id="ARBA00001823"/>
    </source>
</evidence>
<dbReference type="CDD" id="cd02027">
    <property type="entry name" value="APSK"/>
    <property type="match status" value="1"/>
</dbReference>
<comment type="similarity">
    <text evidence="6 7">Belongs to the APS kinase family.</text>
</comment>
<dbReference type="Pfam" id="PF01583">
    <property type="entry name" value="APS_kinase"/>
    <property type="match status" value="1"/>
</dbReference>
<protein>
    <recommendedName>
        <fullName evidence="2 6">Adenylyl-sulfate kinase</fullName>
        <ecNumber evidence="2 6">2.7.1.25</ecNumber>
    </recommendedName>
    <alternativeName>
        <fullName evidence="6">APS kinase</fullName>
    </alternativeName>
    <alternativeName>
        <fullName evidence="6">ATP adenosine-5'-phosphosulfate 3'-phosphotransferase</fullName>
    </alternativeName>
    <alternativeName>
        <fullName evidence="6">Adenosine-5'-phosphosulfate kinase</fullName>
    </alternativeName>
</protein>
<evidence type="ECO:0000256" key="6">
    <source>
        <dbReference type="HAMAP-Rule" id="MF_00065"/>
    </source>
</evidence>
<evidence type="ECO:0000256" key="3">
    <source>
        <dbReference type="ARBA" id="ARBA00022679"/>
    </source>
</evidence>
<evidence type="ECO:0000256" key="2">
    <source>
        <dbReference type="ARBA" id="ARBA00012121"/>
    </source>
</evidence>
<comment type="catalytic activity">
    <reaction evidence="1 6 7">
        <text>adenosine 5'-phosphosulfate + ATP = 3'-phosphoadenylyl sulfate + ADP + H(+)</text>
        <dbReference type="Rhea" id="RHEA:24152"/>
        <dbReference type="ChEBI" id="CHEBI:15378"/>
        <dbReference type="ChEBI" id="CHEBI:30616"/>
        <dbReference type="ChEBI" id="CHEBI:58243"/>
        <dbReference type="ChEBI" id="CHEBI:58339"/>
        <dbReference type="ChEBI" id="CHEBI:456216"/>
        <dbReference type="EC" id="2.7.1.25"/>
    </reaction>
</comment>
<sequence>MSTIVHPSSVPCTGGATVWLTGLPSAGKSTVAIGVAEQLRVERCGVEVLDGDVIRTNLSKGLGYSREDRAVNIRRIGFVSGLLARNGVVVLVASIAPHADVRDQVRADHDDLGVPYVEVHLSTPVEVTAQRDVKGLYAKHRAGEITGLTGVDDAYEVPEHPDLVLPTHEQSVDESVAALVDHLVARGILERPHPGLRDADRRQAV</sequence>
<dbReference type="Proteomes" id="UP001231924">
    <property type="component" value="Unassembled WGS sequence"/>
</dbReference>
<dbReference type="PANTHER" id="PTHR42700:SF1">
    <property type="entry name" value="SULFATE ADENYLYLTRANSFERASE"/>
    <property type="match status" value="1"/>
</dbReference>
<feature type="binding site" evidence="6">
    <location>
        <begin position="22"/>
        <end position="29"/>
    </location>
    <ligand>
        <name>ATP</name>
        <dbReference type="ChEBI" id="CHEBI:30616"/>
    </ligand>
</feature>